<keyword evidence="4" id="KW-1185">Reference proteome</keyword>
<dbReference type="Proteomes" id="UP000724874">
    <property type="component" value="Unassembled WGS sequence"/>
</dbReference>
<feature type="non-terminal residue" evidence="3">
    <location>
        <position position="543"/>
    </location>
</feature>
<evidence type="ECO:0000256" key="1">
    <source>
        <dbReference type="ARBA" id="ARBA00023002"/>
    </source>
</evidence>
<dbReference type="EMBL" id="JADNYJ010000030">
    <property type="protein sequence ID" value="KAF8903450.1"/>
    <property type="molecule type" value="Genomic_DNA"/>
</dbReference>
<name>A0A9P5NTR8_GYMJU</name>
<dbReference type="GO" id="GO:0016491">
    <property type="term" value="F:oxidoreductase activity"/>
    <property type="evidence" value="ECO:0007669"/>
    <property type="project" value="UniProtKB-KW"/>
</dbReference>
<dbReference type="Pfam" id="PF00106">
    <property type="entry name" value="adh_short"/>
    <property type="match status" value="1"/>
</dbReference>
<dbReference type="InterPro" id="IPR002347">
    <property type="entry name" value="SDR_fam"/>
</dbReference>
<feature type="region of interest" description="Disordered" evidence="2">
    <location>
        <begin position="499"/>
        <end position="528"/>
    </location>
</feature>
<dbReference type="Gene3D" id="3.40.50.720">
    <property type="entry name" value="NAD(P)-binding Rossmann-like Domain"/>
    <property type="match status" value="1"/>
</dbReference>
<evidence type="ECO:0000313" key="4">
    <source>
        <dbReference type="Proteomes" id="UP000724874"/>
    </source>
</evidence>
<keyword evidence="1" id="KW-0560">Oxidoreductase</keyword>
<reference evidence="3" key="1">
    <citation type="submission" date="2020-11" db="EMBL/GenBank/DDBJ databases">
        <authorList>
            <consortium name="DOE Joint Genome Institute"/>
            <person name="Ahrendt S."/>
            <person name="Riley R."/>
            <person name="Andreopoulos W."/>
            <person name="LaButti K."/>
            <person name="Pangilinan J."/>
            <person name="Ruiz-duenas F.J."/>
            <person name="Barrasa J.M."/>
            <person name="Sanchez-Garcia M."/>
            <person name="Camarero S."/>
            <person name="Miyauchi S."/>
            <person name="Serrano A."/>
            <person name="Linde D."/>
            <person name="Babiker R."/>
            <person name="Drula E."/>
            <person name="Ayuso-Fernandez I."/>
            <person name="Pacheco R."/>
            <person name="Padilla G."/>
            <person name="Ferreira P."/>
            <person name="Barriuso J."/>
            <person name="Kellner H."/>
            <person name="Castanera R."/>
            <person name="Alfaro M."/>
            <person name="Ramirez L."/>
            <person name="Pisabarro A.G."/>
            <person name="Kuo A."/>
            <person name="Tritt A."/>
            <person name="Lipzen A."/>
            <person name="He G."/>
            <person name="Yan M."/>
            <person name="Ng V."/>
            <person name="Cullen D."/>
            <person name="Martin F."/>
            <person name="Rosso M.-N."/>
            <person name="Henrissat B."/>
            <person name="Hibbett D."/>
            <person name="Martinez A.T."/>
            <person name="Grigoriev I.V."/>
        </authorList>
    </citation>
    <scope>NUCLEOTIDE SEQUENCE</scope>
    <source>
        <strain evidence="3">AH 44721</strain>
    </source>
</reference>
<evidence type="ECO:0000256" key="2">
    <source>
        <dbReference type="SAM" id="MobiDB-lite"/>
    </source>
</evidence>
<accession>A0A9P5NTR8</accession>
<dbReference type="PRINTS" id="PR00081">
    <property type="entry name" value="GDHRDH"/>
</dbReference>
<feature type="region of interest" description="Disordered" evidence="2">
    <location>
        <begin position="433"/>
        <end position="455"/>
    </location>
</feature>
<proteinExistence type="predicted"/>
<organism evidence="3 4">
    <name type="scientific">Gymnopilus junonius</name>
    <name type="common">Spectacular rustgill mushroom</name>
    <name type="synonym">Gymnopilus spectabilis subsp. junonius</name>
    <dbReference type="NCBI Taxonomy" id="109634"/>
    <lineage>
        <taxon>Eukaryota</taxon>
        <taxon>Fungi</taxon>
        <taxon>Dikarya</taxon>
        <taxon>Basidiomycota</taxon>
        <taxon>Agaricomycotina</taxon>
        <taxon>Agaricomycetes</taxon>
        <taxon>Agaricomycetidae</taxon>
        <taxon>Agaricales</taxon>
        <taxon>Agaricineae</taxon>
        <taxon>Hymenogastraceae</taxon>
        <taxon>Gymnopilus</taxon>
    </lineage>
</organism>
<dbReference type="AlphaFoldDB" id="A0A9P5NTR8"/>
<feature type="compositionally biased region" description="Polar residues" evidence="2">
    <location>
        <begin position="312"/>
        <end position="323"/>
    </location>
</feature>
<dbReference type="SUPFAM" id="SSF51735">
    <property type="entry name" value="NAD(P)-binding Rossmann-fold domains"/>
    <property type="match status" value="1"/>
</dbReference>
<comment type="caution">
    <text evidence="3">The sequence shown here is derived from an EMBL/GenBank/DDBJ whole genome shotgun (WGS) entry which is preliminary data.</text>
</comment>
<dbReference type="InterPro" id="IPR036291">
    <property type="entry name" value="NAD(P)-bd_dom_sf"/>
</dbReference>
<evidence type="ECO:0000313" key="3">
    <source>
        <dbReference type="EMBL" id="KAF8903450.1"/>
    </source>
</evidence>
<feature type="compositionally biased region" description="Basic and acidic residues" evidence="2">
    <location>
        <begin position="499"/>
        <end position="514"/>
    </location>
</feature>
<dbReference type="PANTHER" id="PTHR43157">
    <property type="entry name" value="PHOSPHATIDYLINOSITOL-GLYCAN BIOSYNTHESIS CLASS F PROTEIN-RELATED"/>
    <property type="match status" value="1"/>
</dbReference>
<gene>
    <name evidence="3" type="ORF">CPB84DRAFT_1774170</name>
</gene>
<sequence>MKLGLFGFVAQQRATLSPVPKADLTGKTVLVTGANNGIGYEAVKHFARMQPARLILACRSKEKGQAALEKLKKETNYPGAVELWIVDLADFSSVKSFAERFEADGGRLDIFVANAAIDPNKKLNYTADGWESAVQYNTVPRLVVVSSLKSLIDSKNPWRKYGHKDEFKGSLTKGRYNETKLLNLFFTRALNDRLAGKPIVVTSVNPGYCYSSLRRRFTGLQSIVDSLMEKALAHTSEEGSRQLVFGAVGGGMGDNLRGAYINLSKVEEPSDYVLSTRGKAAQEKLWGNLVEELVKVDPKVEKIIDENLTTPMMDTMMNSSTGTKMDSKMGSKMDSMKESKMEPMMNSMKESKMDSMMDSMKELKMDSMTDSKMGAIKDMTMESKMGSAMDLMQDSKMMEPMKEMKMDSMMEPTKELKMDLMMEPKMDSMMSSMKENEDGLDEGGEDGFNGGNEAKDAMKDSMMDSMKDMKADSMTEMQMDSMEDTHMDSMKGYGFDEGHEDGFKGDDDGLKYGFDEEDEDGFKNETPTWALTCPLSWPECLIE</sequence>
<dbReference type="PANTHER" id="PTHR43157:SF31">
    <property type="entry name" value="PHOSPHATIDYLINOSITOL-GLYCAN BIOSYNTHESIS CLASS F PROTEIN"/>
    <property type="match status" value="1"/>
</dbReference>
<dbReference type="OrthoDB" id="542013at2759"/>
<feature type="region of interest" description="Disordered" evidence="2">
    <location>
        <begin position="312"/>
        <end position="331"/>
    </location>
</feature>
<protein>
    <submittedName>
        <fullName evidence="3">Uncharacterized protein</fullName>
    </submittedName>
</protein>